<protein>
    <recommendedName>
        <fullName evidence="1">Protein phosphatase</fullName>
        <ecNumber evidence="1">3.1.3.16</ecNumber>
    </recommendedName>
</protein>
<comment type="cofactor">
    <cofactor evidence="1">
        <name>Mn(2+)</name>
        <dbReference type="ChEBI" id="CHEBI:29035"/>
    </cofactor>
</comment>
<dbReference type="EMBL" id="GIBP01007440">
    <property type="protein sequence ID" value="NDV36409.1"/>
    <property type="molecule type" value="Transcribed_RNA"/>
</dbReference>
<dbReference type="PANTHER" id="PTHR12320">
    <property type="entry name" value="PROTEIN PHOSPHATASE 2C"/>
    <property type="match status" value="1"/>
</dbReference>
<keyword evidence="1" id="KW-0378">Hydrolase</keyword>
<evidence type="ECO:0000259" key="2">
    <source>
        <dbReference type="PROSITE" id="PS51746"/>
    </source>
</evidence>
<sequence length="194" mass="21330">MAKEVGVALIEKKIRAPLDALQYAYEQSKNVTGSSTACLIVLNDNQLTAANIGDSQFIVIRNNQIILESTEQQIKFNMPYQIGTDCDLTPKKDAQLYQLSLQPNDYIIMGTDGLFDNLKTSAMLNSIKKGKCSGIAQDIANKAFVNSRKKNIVTPFAKLAKEHNVSWSGGKPDDITVLVAKVVNKQVKGTPKRK</sequence>
<dbReference type="Pfam" id="PF07228">
    <property type="entry name" value="SpoIIE"/>
    <property type="match status" value="1"/>
</dbReference>
<dbReference type="PANTHER" id="PTHR12320:SF1">
    <property type="entry name" value="PROTEIN PHOSPHATASE PTC7 HOMOLOG"/>
    <property type="match status" value="1"/>
</dbReference>
<comment type="catalytic activity">
    <reaction evidence="1">
        <text>O-phospho-L-threonyl-[protein] + H2O = L-threonyl-[protein] + phosphate</text>
        <dbReference type="Rhea" id="RHEA:47004"/>
        <dbReference type="Rhea" id="RHEA-COMP:11060"/>
        <dbReference type="Rhea" id="RHEA-COMP:11605"/>
        <dbReference type="ChEBI" id="CHEBI:15377"/>
        <dbReference type="ChEBI" id="CHEBI:30013"/>
        <dbReference type="ChEBI" id="CHEBI:43474"/>
        <dbReference type="ChEBI" id="CHEBI:61977"/>
        <dbReference type="EC" id="3.1.3.16"/>
    </reaction>
</comment>
<dbReference type="InterPro" id="IPR036457">
    <property type="entry name" value="PPM-type-like_dom_sf"/>
</dbReference>
<dbReference type="GO" id="GO:0046872">
    <property type="term" value="F:metal ion binding"/>
    <property type="evidence" value="ECO:0007669"/>
    <property type="project" value="UniProtKB-UniRule"/>
</dbReference>
<comment type="catalytic activity">
    <reaction evidence="1">
        <text>O-phospho-L-seryl-[protein] + H2O = L-seryl-[protein] + phosphate</text>
        <dbReference type="Rhea" id="RHEA:20629"/>
        <dbReference type="Rhea" id="RHEA-COMP:9863"/>
        <dbReference type="Rhea" id="RHEA-COMP:11604"/>
        <dbReference type="ChEBI" id="CHEBI:15377"/>
        <dbReference type="ChEBI" id="CHEBI:29999"/>
        <dbReference type="ChEBI" id="CHEBI:43474"/>
        <dbReference type="ChEBI" id="CHEBI:83421"/>
        <dbReference type="EC" id="3.1.3.16"/>
    </reaction>
</comment>
<dbReference type="Gene3D" id="3.60.40.10">
    <property type="entry name" value="PPM-type phosphatase domain"/>
    <property type="match status" value="1"/>
</dbReference>
<dbReference type="SUPFAM" id="SSF81606">
    <property type="entry name" value="PP2C-like"/>
    <property type="match status" value="1"/>
</dbReference>
<comment type="cofactor">
    <cofactor evidence="1">
        <name>Mg(2+)</name>
        <dbReference type="ChEBI" id="CHEBI:18420"/>
    </cofactor>
</comment>
<dbReference type="PROSITE" id="PS51746">
    <property type="entry name" value="PPM_2"/>
    <property type="match status" value="1"/>
</dbReference>
<reference evidence="3" key="1">
    <citation type="journal article" date="2020" name="J. Eukaryot. Microbiol.">
        <title>De novo Sequencing, Assembly and Annotation of the Transcriptome for the Free-Living Testate Amoeba Arcella intermedia.</title>
        <authorList>
            <person name="Ribeiro G.M."/>
            <person name="Porfirio-Sousa A.L."/>
            <person name="Maurer-Alcala X.X."/>
            <person name="Katz L.A."/>
            <person name="Lahr D.J.G."/>
        </authorList>
    </citation>
    <scope>NUCLEOTIDE SEQUENCE</scope>
</reference>
<dbReference type="EC" id="3.1.3.16" evidence="1"/>
<dbReference type="InterPro" id="IPR039123">
    <property type="entry name" value="PPTC7"/>
</dbReference>
<name>A0A6B2LH48_9EUKA</name>
<accession>A0A6B2LH48</accession>
<evidence type="ECO:0000313" key="3">
    <source>
        <dbReference type="EMBL" id="NDV36409.1"/>
    </source>
</evidence>
<proteinExistence type="inferred from homology"/>
<feature type="domain" description="PPM-type phosphatase" evidence="2">
    <location>
        <begin position="1"/>
        <end position="182"/>
    </location>
</feature>
<organism evidence="3">
    <name type="scientific">Arcella intermedia</name>
    <dbReference type="NCBI Taxonomy" id="1963864"/>
    <lineage>
        <taxon>Eukaryota</taxon>
        <taxon>Amoebozoa</taxon>
        <taxon>Tubulinea</taxon>
        <taxon>Elardia</taxon>
        <taxon>Arcellinida</taxon>
        <taxon>Sphaerothecina</taxon>
        <taxon>Arcellidae</taxon>
        <taxon>Arcella</taxon>
    </lineage>
</organism>
<dbReference type="InterPro" id="IPR001932">
    <property type="entry name" value="PPM-type_phosphatase-like_dom"/>
</dbReference>
<evidence type="ECO:0000256" key="1">
    <source>
        <dbReference type="RuleBase" id="RU366020"/>
    </source>
</evidence>
<keyword evidence="1" id="KW-0904">Protein phosphatase</keyword>
<comment type="similarity">
    <text evidence="1">Belongs to the PP2C family.</text>
</comment>
<dbReference type="GO" id="GO:0004722">
    <property type="term" value="F:protein serine/threonine phosphatase activity"/>
    <property type="evidence" value="ECO:0007669"/>
    <property type="project" value="UniProtKB-EC"/>
</dbReference>
<dbReference type="AlphaFoldDB" id="A0A6B2LH48"/>
<keyword evidence="1" id="KW-0460">Magnesium</keyword>
<keyword evidence="1" id="KW-0479">Metal-binding</keyword>
<keyword evidence="1" id="KW-0464">Manganese</keyword>